<dbReference type="Proteomes" id="UP001229421">
    <property type="component" value="Unassembled WGS sequence"/>
</dbReference>
<evidence type="ECO:0000256" key="1">
    <source>
        <dbReference type="SAM" id="Phobius"/>
    </source>
</evidence>
<evidence type="ECO:0000313" key="3">
    <source>
        <dbReference type="Proteomes" id="UP001229421"/>
    </source>
</evidence>
<dbReference type="PANTHER" id="PTHR34054">
    <property type="entry name" value="EXPRESSED PROTEIN"/>
    <property type="match status" value="1"/>
</dbReference>
<sequence length="192" mass="21130">MSVTNLVTALTIIFIISVVFLVAELIFILRQRHRRVIRPQSSQQHVHVSSGHSTKDLLYFFCLKTETRVKAEPTGALKSNPNGCPPDNSEIQETDVIKVFETKGSSRVLCTIKEDDTEEVESTSITVVDTGEIVCLQACFESEEAVERPTTVALEVEGTKTMFSSPCDSPVFYTPVGTPSRDGEYVSPVSGK</sequence>
<dbReference type="EMBL" id="JAUHHV010000009">
    <property type="protein sequence ID" value="KAK1411885.1"/>
    <property type="molecule type" value="Genomic_DNA"/>
</dbReference>
<keyword evidence="1" id="KW-1133">Transmembrane helix</keyword>
<organism evidence="2 3">
    <name type="scientific">Tagetes erecta</name>
    <name type="common">African marigold</name>
    <dbReference type="NCBI Taxonomy" id="13708"/>
    <lineage>
        <taxon>Eukaryota</taxon>
        <taxon>Viridiplantae</taxon>
        <taxon>Streptophyta</taxon>
        <taxon>Embryophyta</taxon>
        <taxon>Tracheophyta</taxon>
        <taxon>Spermatophyta</taxon>
        <taxon>Magnoliopsida</taxon>
        <taxon>eudicotyledons</taxon>
        <taxon>Gunneridae</taxon>
        <taxon>Pentapetalae</taxon>
        <taxon>asterids</taxon>
        <taxon>campanulids</taxon>
        <taxon>Asterales</taxon>
        <taxon>Asteraceae</taxon>
        <taxon>Asteroideae</taxon>
        <taxon>Heliantheae alliance</taxon>
        <taxon>Tageteae</taxon>
        <taxon>Tagetes</taxon>
    </lineage>
</organism>
<feature type="transmembrane region" description="Helical" evidence="1">
    <location>
        <begin position="6"/>
        <end position="29"/>
    </location>
</feature>
<evidence type="ECO:0000313" key="2">
    <source>
        <dbReference type="EMBL" id="KAK1411885.1"/>
    </source>
</evidence>
<gene>
    <name evidence="2" type="ORF">QVD17_32717</name>
</gene>
<name>A0AAD8NDH9_TARER</name>
<protein>
    <submittedName>
        <fullName evidence="2">Uncharacterized protein</fullName>
    </submittedName>
</protein>
<keyword evidence="1" id="KW-0812">Transmembrane</keyword>
<keyword evidence="1" id="KW-0472">Membrane</keyword>
<accession>A0AAD8NDH9</accession>
<keyword evidence="3" id="KW-1185">Reference proteome</keyword>
<dbReference type="PANTHER" id="PTHR34054:SF4">
    <property type="entry name" value="PROTEIN, PUTATIVE-RELATED"/>
    <property type="match status" value="1"/>
</dbReference>
<reference evidence="2" key="1">
    <citation type="journal article" date="2023" name="bioRxiv">
        <title>Improved chromosome-level genome assembly for marigold (Tagetes erecta).</title>
        <authorList>
            <person name="Jiang F."/>
            <person name="Yuan L."/>
            <person name="Wang S."/>
            <person name="Wang H."/>
            <person name="Xu D."/>
            <person name="Wang A."/>
            <person name="Fan W."/>
        </authorList>
    </citation>
    <scope>NUCLEOTIDE SEQUENCE</scope>
    <source>
        <strain evidence="2">WSJ</strain>
        <tissue evidence="2">Leaf</tissue>
    </source>
</reference>
<proteinExistence type="predicted"/>
<dbReference type="InterPro" id="IPR045884">
    <property type="entry name" value="At5g59350-like"/>
</dbReference>
<comment type="caution">
    <text evidence="2">The sequence shown here is derived from an EMBL/GenBank/DDBJ whole genome shotgun (WGS) entry which is preliminary data.</text>
</comment>
<dbReference type="AlphaFoldDB" id="A0AAD8NDH9"/>